<accession>A0AAE3VLG6</accession>
<dbReference type="RefSeq" id="WP_306883872.1">
    <property type="nucleotide sequence ID" value="NZ_JAUSUL010000001.1"/>
</dbReference>
<dbReference type="Proteomes" id="UP001229244">
    <property type="component" value="Unassembled WGS sequence"/>
</dbReference>
<evidence type="ECO:0000313" key="2">
    <source>
        <dbReference type="Proteomes" id="UP001229244"/>
    </source>
</evidence>
<reference evidence="1" key="1">
    <citation type="submission" date="2023-07" db="EMBL/GenBank/DDBJ databases">
        <title>Genomic Encyclopedia of Type Strains, Phase IV (KMG-IV): sequencing the most valuable type-strain genomes for metagenomic binning, comparative biology and taxonomic classification.</title>
        <authorList>
            <person name="Goeker M."/>
        </authorList>
    </citation>
    <scope>NUCLEOTIDE SEQUENCE</scope>
    <source>
        <strain evidence="1">DSM 21202</strain>
    </source>
</reference>
<sequence>MTTHRIYLAGPEVFLPDALDVLAAKKAVCAEAGLEGVSPLDAEIGPVMDGSADAAGAIYAANREAMASCGFAIANLTPFRGVSVDAGTAFEIGFLTAQGAVVYGYTNDPSPYHLRVADHAPRNPAVGAHVDGGWMVENFGLVDNLMVPLGIAETGGAVIAHPAGDRNTLFHDLTAFSECVAHIARRISDG</sequence>
<dbReference type="GO" id="GO:0070694">
    <property type="term" value="F:5-hydroxymethyl-dUMP N-hydrolase activity"/>
    <property type="evidence" value="ECO:0007669"/>
    <property type="project" value="TreeGrafter"/>
</dbReference>
<keyword evidence="2" id="KW-1185">Reference proteome</keyword>
<dbReference type="SUPFAM" id="SSF52309">
    <property type="entry name" value="N-(deoxy)ribosyltransferase-like"/>
    <property type="match status" value="1"/>
</dbReference>
<gene>
    <name evidence="1" type="ORF">J2S73_000525</name>
</gene>
<dbReference type="EMBL" id="JAUSUL010000001">
    <property type="protein sequence ID" value="MDQ0314088.1"/>
    <property type="molecule type" value="Genomic_DNA"/>
</dbReference>
<dbReference type="InterPro" id="IPR051239">
    <property type="entry name" value="2'-dNMP_N-hydrolase"/>
</dbReference>
<name>A0AAE3VLG6_9HYPH</name>
<dbReference type="PANTHER" id="PTHR15364:SF0">
    <property type="entry name" value="2'-DEOXYNUCLEOSIDE 5'-PHOSPHATE N-HYDROLASE 1"/>
    <property type="match status" value="1"/>
</dbReference>
<dbReference type="InterPro" id="IPR007710">
    <property type="entry name" value="Nucleoside_deoxyribTrfase"/>
</dbReference>
<dbReference type="Gene3D" id="3.40.50.450">
    <property type="match status" value="1"/>
</dbReference>
<organism evidence="1 2">
    <name type="scientific">Amorphus orientalis</name>
    <dbReference type="NCBI Taxonomy" id="649198"/>
    <lineage>
        <taxon>Bacteria</taxon>
        <taxon>Pseudomonadati</taxon>
        <taxon>Pseudomonadota</taxon>
        <taxon>Alphaproteobacteria</taxon>
        <taxon>Hyphomicrobiales</taxon>
        <taxon>Amorphaceae</taxon>
        <taxon>Amorphus</taxon>
    </lineage>
</organism>
<dbReference type="PANTHER" id="PTHR15364">
    <property type="entry name" value="2'-DEOXYNUCLEOSIDE 5'-PHOSPHATE N-HYDROLASE 1"/>
    <property type="match status" value="1"/>
</dbReference>
<dbReference type="AlphaFoldDB" id="A0AAE3VLG6"/>
<comment type="caution">
    <text evidence="1">The sequence shown here is derived from an EMBL/GenBank/DDBJ whole genome shotgun (WGS) entry which is preliminary data.</text>
</comment>
<dbReference type="Pfam" id="PF05014">
    <property type="entry name" value="Nuc_deoxyrib_tr"/>
    <property type="match status" value="1"/>
</dbReference>
<protein>
    <submittedName>
        <fullName evidence="1">Nucleoside 2-deoxyribosyltransferase</fullName>
    </submittedName>
</protein>
<proteinExistence type="predicted"/>
<dbReference type="GO" id="GO:0009159">
    <property type="term" value="P:deoxyribonucleoside monophosphate catabolic process"/>
    <property type="evidence" value="ECO:0007669"/>
    <property type="project" value="TreeGrafter"/>
</dbReference>
<evidence type="ECO:0000313" key="1">
    <source>
        <dbReference type="EMBL" id="MDQ0314088.1"/>
    </source>
</evidence>